<dbReference type="PANTHER" id="PTHR34631:SF3">
    <property type="entry name" value="ISSOD12 TRANSPOSASE TNPA_ISSOD12"/>
    <property type="match status" value="1"/>
</dbReference>
<dbReference type="Pfam" id="PF01609">
    <property type="entry name" value="DDE_Tnp_1"/>
    <property type="match status" value="1"/>
</dbReference>
<dbReference type="EMBL" id="CP000300">
    <property type="protein sequence ID" value="ABE51433.1"/>
    <property type="molecule type" value="Genomic_DNA"/>
</dbReference>
<dbReference type="PANTHER" id="PTHR34631">
    <property type="match status" value="1"/>
</dbReference>
<evidence type="ECO:0000313" key="3">
    <source>
        <dbReference type="Proteomes" id="UP000001979"/>
    </source>
</evidence>
<dbReference type="GO" id="GO:0003677">
    <property type="term" value="F:DNA binding"/>
    <property type="evidence" value="ECO:0007669"/>
    <property type="project" value="InterPro"/>
</dbReference>
<dbReference type="GO" id="GO:0004803">
    <property type="term" value="F:transposase activity"/>
    <property type="evidence" value="ECO:0007669"/>
    <property type="project" value="InterPro"/>
</dbReference>
<evidence type="ECO:0000313" key="2">
    <source>
        <dbReference type="EMBL" id="ABE51433.1"/>
    </source>
</evidence>
<dbReference type="GO" id="GO:0006313">
    <property type="term" value="P:DNA transposition"/>
    <property type="evidence" value="ECO:0007669"/>
    <property type="project" value="InterPro"/>
</dbReference>
<organism evidence="2 3">
    <name type="scientific">Methanococcoides burtonii (strain DSM 6242 / NBRC 107633 / OCM 468 / ACE-M)</name>
    <dbReference type="NCBI Taxonomy" id="259564"/>
    <lineage>
        <taxon>Archaea</taxon>
        <taxon>Methanobacteriati</taxon>
        <taxon>Methanobacteriota</taxon>
        <taxon>Stenosarchaea group</taxon>
        <taxon>Methanomicrobia</taxon>
        <taxon>Methanosarcinales</taxon>
        <taxon>Methanosarcinaceae</taxon>
        <taxon>Methanococcoides</taxon>
    </lineage>
</organism>
<dbReference type="InterPro" id="IPR053172">
    <property type="entry name" value="Tn903_transposase"/>
</dbReference>
<feature type="domain" description="Transposase IS4-like" evidence="1">
    <location>
        <begin position="19"/>
        <end position="189"/>
    </location>
</feature>
<evidence type="ECO:0000259" key="1">
    <source>
        <dbReference type="Pfam" id="PF01609"/>
    </source>
</evidence>
<name>Q12YP3_METBU</name>
<dbReference type="STRING" id="259564.Mbur_0446"/>
<dbReference type="InterPro" id="IPR053520">
    <property type="entry name" value="Transposase_Tn903"/>
</dbReference>
<dbReference type="NCBIfam" id="NF033579">
    <property type="entry name" value="transpos_IS5_2"/>
    <property type="match status" value="1"/>
</dbReference>
<dbReference type="AlphaFoldDB" id="Q12YP3"/>
<dbReference type="OrthoDB" id="116451at2157"/>
<keyword evidence="3" id="KW-1185">Reference proteome</keyword>
<dbReference type="KEGG" id="mbu:Mbur_0446"/>
<protein>
    <submittedName>
        <fullName evidence="2">DDE superfamily, IS4 transposase</fullName>
    </submittedName>
</protein>
<dbReference type="InterPro" id="IPR002559">
    <property type="entry name" value="Transposase_11"/>
</dbReference>
<gene>
    <name evidence="2" type="ordered locus">Mbur_0446</name>
</gene>
<dbReference type="Proteomes" id="UP000001979">
    <property type="component" value="Chromosome"/>
</dbReference>
<sequence length="259" mass="30624">MDSIFKRTLDLFYKNRDSIDITAIDSTGFTSGYCSNYYSWRIKKWRRSYVKTSISVDVHKFVITGYKISGKPVHDAKHAKALLSQCHHNRRSRYYVVDKAYDSENIHELTREKLGSIAIVPLRQRERKRIKGRYRKKMIHEFDSKIYSMRNLSETMFSVLKRRYGDNLRARKYRNQVKEVKFKVILHNLDKFIKTVFLVWMRISTEPFFLMFLCQSSFSSFNLKTSIPAPRHAVILLLSISAQTMPRRISSTSTPYFSA</sequence>
<accession>Q12YP3</accession>
<proteinExistence type="predicted"/>
<dbReference type="HOGENOM" id="CLU_093720_0_0_2"/>
<reference evidence="3" key="1">
    <citation type="journal article" date="2009" name="ISME J.">
        <title>The genome sequence of the psychrophilic archaeon, Methanococcoides burtonii: the role of genome evolution in cold adaptation.</title>
        <authorList>
            <person name="Allen M.A."/>
            <person name="Lauro F.M."/>
            <person name="Williams T.J."/>
            <person name="Burg D."/>
            <person name="Siddiqui K.S."/>
            <person name="De Francisci D."/>
            <person name="Chong K.W."/>
            <person name="Pilak O."/>
            <person name="Chew H.H."/>
            <person name="De Maere M.Z."/>
            <person name="Ting L."/>
            <person name="Katrib M."/>
            <person name="Ng C."/>
            <person name="Sowers K.R."/>
            <person name="Galperin M.Y."/>
            <person name="Anderson I.J."/>
            <person name="Ivanova N."/>
            <person name="Dalin E."/>
            <person name="Martinez M."/>
            <person name="Lapidus A."/>
            <person name="Hauser L."/>
            <person name="Land M."/>
            <person name="Thomas T."/>
            <person name="Cavicchioli R."/>
        </authorList>
    </citation>
    <scope>NUCLEOTIDE SEQUENCE [LARGE SCALE GENOMIC DNA]</scope>
    <source>
        <strain evidence="3">DSM 6242 / NBRC 107633 / OCM 468 / ACE-M</strain>
    </source>
</reference>